<dbReference type="Pfam" id="PF06961">
    <property type="entry name" value="DUF1294"/>
    <property type="match status" value="1"/>
</dbReference>
<gene>
    <name evidence="2" type="ORF">J2X31_003512</name>
</gene>
<evidence type="ECO:0000313" key="3">
    <source>
        <dbReference type="Proteomes" id="UP001255185"/>
    </source>
</evidence>
<dbReference type="InterPro" id="IPR010718">
    <property type="entry name" value="DUF1294"/>
</dbReference>
<evidence type="ECO:0000256" key="1">
    <source>
        <dbReference type="SAM" id="Phobius"/>
    </source>
</evidence>
<dbReference type="RefSeq" id="WP_310028597.1">
    <property type="nucleotide sequence ID" value="NZ_JAVDVI010000021.1"/>
</dbReference>
<keyword evidence="1" id="KW-0812">Transmembrane</keyword>
<protein>
    <submittedName>
        <fullName evidence="2">Uncharacterized membrane protein YsdA (DUF1294 family)</fullName>
    </submittedName>
</protein>
<keyword evidence="1" id="KW-0472">Membrane</keyword>
<evidence type="ECO:0000313" key="2">
    <source>
        <dbReference type="EMBL" id="MDR6969481.1"/>
    </source>
</evidence>
<accession>A0ABU1TUC5</accession>
<feature type="transmembrane region" description="Helical" evidence="1">
    <location>
        <begin position="38"/>
        <end position="57"/>
    </location>
</feature>
<name>A0ABU1TUC5_9FLAO</name>
<dbReference type="EMBL" id="JAVDVI010000021">
    <property type="protein sequence ID" value="MDR6969481.1"/>
    <property type="molecule type" value="Genomic_DNA"/>
</dbReference>
<proteinExistence type="predicted"/>
<sequence length="102" mass="11431">MQNLFICFLIVNIVVFAVAGYDKYLAVNNKFRIPEKTLFTLAVCGGSVGLLLAMLIFRHKISKGSFLLKFFGILVLQILFFVSGVFYTKDLDLTGFKNLLGL</sequence>
<keyword evidence="1" id="KW-1133">Transmembrane helix</keyword>
<reference evidence="2 3" key="1">
    <citation type="submission" date="2023-07" db="EMBL/GenBank/DDBJ databases">
        <title>Sorghum-associated microbial communities from plants grown in Nebraska, USA.</title>
        <authorList>
            <person name="Schachtman D."/>
        </authorList>
    </citation>
    <scope>NUCLEOTIDE SEQUENCE [LARGE SCALE GENOMIC DNA]</scope>
    <source>
        <strain evidence="2 3">3773</strain>
    </source>
</reference>
<feature type="transmembrane region" description="Helical" evidence="1">
    <location>
        <begin position="66"/>
        <end position="87"/>
    </location>
</feature>
<comment type="caution">
    <text evidence="2">The sequence shown here is derived from an EMBL/GenBank/DDBJ whole genome shotgun (WGS) entry which is preliminary data.</text>
</comment>
<keyword evidence="3" id="KW-1185">Reference proteome</keyword>
<dbReference type="Proteomes" id="UP001255185">
    <property type="component" value="Unassembled WGS sequence"/>
</dbReference>
<organism evidence="2 3">
    <name type="scientific">Flavobacterium arsenatis</name>
    <dbReference type="NCBI Taxonomy" id="1484332"/>
    <lineage>
        <taxon>Bacteria</taxon>
        <taxon>Pseudomonadati</taxon>
        <taxon>Bacteroidota</taxon>
        <taxon>Flavobacteriia</taxon>
        <taxon>Flavobacteriales</taxon>
        <taxon>Flavobacteriaceae</taxon>
        <taxon>Flavobacterium</taxon>
    </lineage>
</organism>